<dbReference type="GO" id="GO:0045927">
    <property type="term" value="P:positive regulation of growth"/>
    <property type="evidence" value="ECO:0007669"/>
    <property type="project" value="InterPro"/>
</dbReference>
<reference evidence="2 3" key="1">
    <citation type="journal article" date="2024" name="Plant J.">
        <title>Genome sequences and population genomics reveal climatic adaptation and genomic divergence between two closely related sweetgum species.</title>
        <authorList>
            <person name="Xu W.Q."/>
            <person name="Ren C.Q."/>
            <person name="Zhang X.Y."/>
            <person name="Comes H.P."/>
            <person name="Liu X.H."/>
            <person name="Li Y.G."/>
            <person name="Kettle C.J."/>
            <person name="Jalonen R."/>
            <person name="Gaisberger H."/>
            <person name="Ma Y.Z."/>
            <person name="Qiu Y.X."/>
        </authorList>
    </citation>
    <scope>NUCLEOTIDE SEQUENCE [LARGE SCALE GENOMIC DNA]</scope>
    <source>
        <strain evidence="2">Hangzhou</strain>
    </source>
</reference>
<comment type="caution">
    <text evidence="2">The sequence shown here is derived from an EMBL/GenBank/DDBJ whole genome shotgun (WGS) entry which is preliminary data.</text>
</comment>
<evidence type="ECO:0000259" key="1">
    <source>
        <dbReference type="Pfam" id="PF05003"/>
    </source>
</evidence>
<organism evidence="2 3">
    <name type="scientific">Liquidambar formosana</name>
    <name type="common">Formosan gum</name>
    <dbReference type="NCBI Taxonomy" id="63359"/>
    <lineage>
        <taxon>Eukaryota</taxon>
        <taxon>Viridiplantae</taxon>
        <taxon>Streptophyta</taxon>
        <taxon>Embryophyta</taxon>
        <taxon>Tracheophyta</taxon>
        <taxon>Spermatophyta</taxon>
        <taxon>Magnoliopsida</taxon>
        <taxon>eudicotyledons</taxon>
        <taxon>Gunneridae</taxon>
        <taxon>Pentapetalae</taxon>
        <taxon>Saxifragales</taxon>
        <taxon>Altingiaceae</taxon>
        <taxon>Liquidambar</taxon>
    </lineage>
</organism>
<dbReference type="Pfam" id="PF05003">
    <property type="entry name" value="DUF668"/>
    <property type="match status" value="1"/>
</dbReference>
<dbReference type="InterPro" id="IPR045021">
    <property type="entry name" value="PSI1/2/3"/>
</dbReference>
<dbReference type="PANTHER" id="PTHR31730:SF18">
    <property type="entry name" value="PROTEIN PSK SIMULATOR 2"/>
    <property type="match status" value="1"/>
</dbReference>
<feature type="domain" description="DUF668" evidence="1">
    <location>
        <begin position="11"/>
        <end position="75"/>
    </location>
</feature>
<gene>
    <name evidence="2" type="ORF">L1049_026148</name>
</gene>
<name>A0AAP0R584_LIQFO</name>
<sequence>MDDSLVNLWQASRPTCLPPNMRDTLYHGLPASVKTALRSQLQTIESKEELTVPLVKAEMEKTLQWLVPIAANTTKAHQGFGWVGEWANSGNEFGKKTAAQSNLIRLQTLYHADKQKIDLYILELVTWLHHLISLVRHRDHIFKPLPNRSPTSKGLVFQSNLQRLPSLNYNAKTHGVQLSQEERNLVEDVCQRRLFPGLSKSQEFVVAKNRGTKVWALSRSTGSSPSRELSKTWDLEHPRTNVFDVADGLNTTF</sequence>
<keyword evidence="3" id="KW-1185">Reference proteome</keyword>
<dbReference type="Proteomes" id="UP001415857">
    <property type="component" value="Unassembled WGS sequence"/>
</dbReference>
<dbReference type="EMBL" id="JBBPBK010000014">
    <property type="protein sequence ID" value="KAK9270567.1"/>
    <property type="molecule type" value="Genomic_DNA"/>
</dbReference>
<dbReference type="InterPro" id="IPR007700">
    <property type="entry name" value="DUF668"/>
</dbReference>
<dbReference type="AlphaFoldDB" id="A0AAP0R584"/>
<accession>A0AAP0R584</accession>
<proteinExistence type="predicted"/>
<evidence type="ECO:0000313" key="2">
    <source>
        <dbReference type="EMBL" id="KAK9270567.1"/>
    </source>
</evidence>
<protein>
    <recommendedName>
        <fullName evidence="1">DUF668 domain-containing protein</fullName>
    </recommendedName>
</protein>
<dbReference type="PANTHER" id="PTHR31730">
    <property type="entry name" value="OS01G0873900 PROTEIN"/>
    <property type="match status" value="1"/>
</dbReference>
<evidence type="ECO:0000313" key="3">
    <source>
        <dbReference type="Proteomes" id="UP001415857"/>
    </source>
</evidence>